<evidence type="ECO:0000313" key="3">
    <source>
        <dbReference type="Proteomes" id="UP000685013"/>
    </source>
</evidence>
<dbReference type="EMBL" id="JAGKQH010000003">
    <property type="protein sequence ID" value="KAG6603488.1"/>
    <property type="molecule type" value="Genomic_DNA"/>
</dbReference>
<name>A0AAV6NXZ1_9ROSI</name>
<organism evidence="2 3">
    <name type="scientific">Cucurbita argyrosperma subsp. sororia</name>
    <dbReference type="NCBI Taxonomy" id="37648"/>
    <lineage>
        <taxon>Eukaryota</taxon>
        <taxon>Viridiplantae</taxon>
        <taxon>Streptophyta</taxon>
        <taxon>Embryophyta</taxon>
        <taxon>Tracheophyta</taxon>
        <taxon>Spermatophyta</taxon>
        <taxon>Magnoliopsida</taxon>
        <taxon>eudicotyledons</taxon>
        <taxon>Gunneridae</taxon>
        <taxon>Pentapetalae</taxon>
        <taxon>rosids</taxon>
        <taxon>fabids</taxon>
        <taxon>Cucurbitales</taxon>
        <taxon>Cucurbitaceae</taxon>
        <taxon>Cucurbiteae</taxon>
        <taxon>Cucurbita</taxon>
    </lineage>
</organism>
<protein>
    <submittedName>
        <fullName evidence="2">Spermidine hydroxycinnamoyl transferase</fullName>
    </submittedName>
</protein>
<keyword evidence="3" id="KW-1185">Reference proteome</keyword>
<comment type="caution">
    <text evidence="2">The sequence shown here is derived from an EMBL/GenBank/DDBJ whole genome shotgun (WGS) entry which is preliminary data.</text>
</comment>
<dbReference type="AlphaFoldDB" id="A0AAV6NXZ1"/>
<keyword evidence="2" id="KW-0808">Transferase</keyword>
<feature type="non-terminal residue" evidence="2">
    <location>
        <position position="1"/>
    </location>
</feature>
<gene>
    <name evidence="2" type="primary">SHT</name>
    <name evidence="2" type="ORF">SDJN03_04097</name>
</gene>
<evidence type="ECO:0000313" key="2">
    <source>
        <dbReference type="EMBL" id="KAG6603488.1"/>
    </source>
</evidence>
<sequence>MRYPKIETINGFLTIHSSTTVFPAHPTPIATLSFSESDQIKPWTHSPTVYVYRSPAVPTSAVVDSLRNSLSQILVPYYPLVGRLHWIGGGRLELHCCSAGAQLIEASSTATLDDYGDFSPTDALRKLAPKVDYSTPIEELPVLLVQITRFSCGGIVIGIGISHILVDGVSAITFINSWASIARREKTVESIVKPFHDRSVLQPQKPLRPPRFDHHEYNNPPLLLGCSDAKEERKKESTVTLLKLSKEQVEKLKKRANSNTVTRLDEVPSRPYTRYESVAGHMWVCACKARSTNDNSQPTMVRVAVDVRRRLRTPIPNNFTGNSTLVAVTPKCQFDDLMSQPLSYAAGKIREGTWKITDEYARSALDFLASQEDISWVRTSYHTKVKVEAPFWGNPNLSLGSWMSLPLYEADFGWGPPCYVGPATLNADGKSFIMPAPDNDGGLVIAVRLQKKHMDDFKRLFYED</sequence>
<dbReference type="InterPro" id="IPR050317">
    <property type="entry name" value="Plant_Fungal_Acyltransferase"/>
</dbReference>
<dbReference type="PANTHER" id="PTHR31642:SF324">
    <property type="entry name" value="SPERMIDINE HYDROXYCINNAMOYL TRANSFERASE"/>
    <property type="match status" value="1"/>
</dbReference>
<evidence type="ECO:0000256" key="1">
    <source>
        <dbReference type="ARBA" id="ARBA00009861"/>
    </source>
</evidence>
<proteinExistence type="inferred from homology"/>
<dbReference type="Pfam" id="PF02458">
    <property type="entry name" value="Transferase"/>
    <property type="match status" value="1"/>
</dbReference>
<dbReference type="Proteomes" id="UP000685013">
    <property type="component" value="Chromosome 3"/>
</dbReference>
<comment type="similarity">
    <text evidence="1">Belongs to the plant acyltransferase family.</text>
</comment>
<dbReference type="GO" id="GO:0016747">
    <property type="term" value="F:acyltransferase activity, transferring groups other than amino-acyl groups"/>
    <property type="evidence" value="ECO:0007669"/>
    <property type="project" value="TreeGrafter"/>
</dbReference>
<dbReference type="PANTHER" id="PTHR31642">
    <property type="entry name" value="TRICHOTHECENE 3-O-ACETYLTRANSFERASE"/>
    <property type="match status" value="1"/>
</dbReference>
<accession>A0AAV6NXZ1</accession>
<reference evidence="2 3" key="1">
    <citation type="journal article" date="2021" name="Hortic Res">
        <title>The domestication of Cucurbita argyrosperma as revealed by the genome of its wild relative.</title>
        <authorList>
            <person name="Barrera-Redondo J."/>
            <person name="Sanchez-de la Vega G."/>
            <person name="Aguirre-Liguori J.A."/>
            <person name="Castellanos-Morales G."/>
            <person name="Gutierrez-Guerrero Y.T."/>
            <person name="Aguirre-Dugua X."/>
            <person name="Aguirre-Planter E."/>
            <person name="Tenaillon M.I."/>
            <person name="Lira-Saade R."/>
            <person name="Eguiarte L.E."/>
        </authorList>
    </citation>
    <scope>NUCLEOTIDE SEQUENCE [LARGE SCALE GENOMIC DNA]</scope>
    <source>
        <strain evidence="2">JBR-2021</strain>
    </source>
</reference>